<keyword evidence="2" id="KW-1185">Reference proteome</keyword>
<protein>
    <submittedName>
        <fullName evidence="1">Uncharacterized protein</fullName>
    </submittedName>
</protein>
<gene>
    <name evidence="1" type="ORF">GCM10011282_04090</name>
</gene>
<proteinExistence type="predicted"/>
<comment type="caution">
    <text evidence="1">The sequence shown here is derived from an EMBL/GenBank/DDBJ whole genome shotgun (WGS) entry which is preliminary data.</text>
</comment>
<name>A0ABQ2X674_9BURK</name>
<reference evidence="2" key="1">
    <citation type="journal article" date="2019" name="Int. J. Syst. Evol. Microbiol.">
        <title>The Global Catalogue of Microorganisms (GCM) 10K type strain sequencing project: providing services to taxonomists for standard genome sequencing and annotation.</title>
        <authorList>
            <consortium name="The Broad Institute Genomics Platform"/>
            <consortium name="The Broad Institute Genome Sequencing Center for Infectious Disease"/>
            <person name="Wu L."/>
            <person name="Ma J."/>
        </authorList>
    </citation>
    <scope>NUCLEOTIDE SEQUENCE [LARGE SCALE GENOMIC DNA]</scope>
    <source>
        <strain evidence="2">KCTC 23916</strain>
    </source>
</reference>
<sequence length="116" mass="13400">MHIQYYEIMKCYMLEMRERGIARPKGRLFDRYHPANIGILSLRETTSSQLHRMSRRAEFKLGNCTAYLLDAQILWIDGSRFVLTGFEQVTTPEGVAEYAQSWLIITGDAPKGQEGR</sequence>
<dbReference type="Proteomes" id="UP000620127">
    <property type="component" value="Unassembled WGS sequence"/>
</dbReference>
<organism evidence="1 2">
    <name type="scientific">Undibacterium macrobrachii</name>
    <dbReference type="NCBI Taxonomy" id="1119058"/>
    <lineage>
        <taxon>Bacteria</taxon>
        <taxon>Pseudomonadati</taxon>
        <taxon>Pseudomonadota</taxon>
        <taxon>Betaproteobacteria</taxon>
        <taxon>Burkholderiales</taxon>
        <taxon>Oxalobacteraceae</taxon>
        <taxon>Undibacterium</taxon>
    </lineage>
</organism>
<accession>A0ABQ2X674</accession>
<dbReference type="EMBL" id="BMYT01000001">
    <property type="protein sequence ID" value="GGX01357.1"/>
    <property type="molecule type" value="Genomic_DNA"/>
</dbReference>
<evidence type="ECO:0000313" key="1">
    <source>
        <dbReference type="EMBL" id="GGX01357.1"/>
    </source>
</evidence>
<evidence type="ECO:0000313" key="2">
    <source>
        <dbReference type="Proteomes" id="UP000620127"/>
    </source>
</evidence>